<dbReference type="SUPFAM" id="SSF53448">
    <property type="entry name" value="Nucleotide-diphospho-sugar transferases"/>
    <property type="match status" value="1"/>
</dbReference>
<evidence type="ECO:0000259" key="8">
    <source>
        <dbReference type="Pfam" id="PF12804"/>
    </source>
</evidence>
<evidence type="ECO:0000256" key="5">
    <source>
        <dbReference type="ARBA" id="ARBA00022842"/>
    </source>
</evidence>
<evidence type="ECO:0000256" key="2">
    <source>
        <dbReference type="ARBA" id="ARBA00022679"/>
    </source>
</evidence>
<dbReference type="PANTHER" id="PTHR19136">
    <property type="entry name" value="MOLYBDENUM COFACTOR GUANYLYLTRANSFERASE"/>
    <property type="match status" value="1"/>
</dbReference>
<reference evidence="9 10" key="1">
    <citation type="submission" date="2018-02" db="EMBL/GenBank/DDBJ databases">
        <title>Comparative genomes isolates from brazilian mangrove.</title>
        <authorList>
            <person name="Araujo J.E."/>
            <person name="Taketani R.G."/>
            <person name="Silva M.C.P."/>
            <person name="Loureco M.V."/>
            <person name="Andreote F.D."/>
        </authorList>
    </citation>
    <scope>NUCLEOTIDE SEQUENCE [LARGE SCALE GENOMIC DNA]</scope>
    <source>
        <strain evidence="9 10">Nap-Phe MGV</strain>
    </source>
</reference>
<dbReference type="InterPro" id="IPR013482">
    <property type="entry name" value="Molybde_CF_guanTrfase"/>
</dbReference>
<keyword evidence="5" id="KW-0460">Magnesium</keyword>
<accession>A0A2S8GM73</accession>
<evidence type="ECO:0000256" key="3">
    <source>
        <dbReference type="ARBA" id="ARBA00022723"/>
    </source>
</evidence>
<dbReference type="InterPro" id="IPR025877">
    <property type="entry name" value="MobA-like_NTP_Trfase"/>
</dbReference>
<dbReference type="AlphaFoldDB" id="A0A2S8GM73"/>
<evidence type="ECO:0000256" key="1">
    <source>
        <dbReference type="ARBA" id="ARBA00022490"/>
    </source>
</evidence>
<comment type="caution">
    <text evidence="9">The sequence shown here is derived from an EMBL/GenBank/DDBJ whole genome shotgun (WGS) entry which is preliminary data.</text>
</comment>
<keyword evidence="3" id="KW-0479">Metal-binding</keyword>
<dbReference type="PANTHER" id="PTHR19136:SF81">
    <property type="entry name" value="MOLYBDENUM COFACTOR GUANYLYLTRANSFERASE"/>
    <property type="match status" value="1"/>
</dbReference>
<dbReference type="GO" id="GO:0006777">
    <property type="term" value="P:Mo-molybdopterin cofactor biosynthetic process"/>
    <property type="evidence" value="ECO:0007669"/>
    <property type="project" value="UniProtKB-KW"/>
</dbReference>
<evidence type="ECO:0000313" key="10">
    <source>
        <dbReference type="Proteomes" id="UP000237819"/>
    </source>
</evidence>
<dbReference type="GO" id="GO:0016779">
    <property type="term" value="F:nucleotidyltransferase activity"/>
    <property type="evidence" value="ECO:0007669"/>
    <property type="project" value="TreeGrafter"/>
</dbReference>
<keyword evidence="4" id="KW-0547">Nucleotide-binding</keyword>
<keyword evidence="7" id="KW-0501">Molybdenum cofactor biosynthesis</keyword>
<keyword evidence="2" id="KW-0808">Transferase</keyword>
<dbReference type="RefSeq" id="WP_105336026.1">
    <property type="nucleotide sequence ID" value="NZ_PUHZ01000014.1"/>
</dbReference>
<feature type="domain" description="MobA-like NTP transferase" evidence="8">
    <location>
        <begin position="11"/>
        <end position="162"/>
    </location>
</feature>
<evidence type="ECO:0000256" key="7">
    <source>
        <dbReference type="ARBA" id="ARBA00023150"/>
    </source>
</evidence>
<dbReference type="Proteomes" id="UP000237819">
    <property type="component" value="Unassembled WGS sequence"/>
</dbReference>
<proteinExistence type="predicted"/>
<dbReference type="CDD" id="cd02503">
    <property type="entry name" value="MobA"/>
    <property type="match status" value="1"/>
</dbReference>
<dbReference type="Gene3D" id="3.90.550.10">
    <property type="entry name" value="Spore Coat Polysaccharide Biosynthesis Protein SpsA, Chain A"/>
    <property type="match status" value="1"/>
</dbReference>
<dbReference type="OrthoDB" id="9788394at2"/>
<organism evidence="9 10">
    <name type="scientific">Blastopirellula marina</name>
    <dbReference type="NCBI Taxonomy" id="124"/>
    <lineage>
        <taxon>Bacteria</taxon>
        <taxon>Pseudomonadati</taxon>
        <taxon>Planctomycetota</taxon>
        <taxon>Planctomycetia</taxon>
        <taxon>Pirellulales</taxon>
        <taxon>Pirellulaceae</taxon>
        <taxon>Blastopirellula</taxon>
    </lineage>
</organism>
<name>A0A2S8GM73_9BACT</name>
<dbReference type="InterPro" id="IPR029044">
    <property type="entry name" value="Nucleotide-diphossugar_trans"/>
</dbReference>
<evidence type="ECO:0000256" key="6">
    <source>
        <dbReference type="ARBA" id="ARBA00023134"/>
    </source>
</evidence>
<keyword evidence="6" id="KW-0342">GTP-binding</keyword>
<dbReference type="Pfam" id="PF12804">
    <property type="entry name" value="NTP_transf_3"/>
    <property type="match status" value="1"/>
</dbReference>
<dbReference type="GO" id="GO:0005525">
    <property type="term" value="F:GTP binding"/>
    <property type="evidence" value="ECO:0007669"/>
    <property type="project" value="UniProtKB-KW"/>
</dbReference>
<keyword evidence="1" id="KW-0963">Cytoplasm</keyword>
<dbReference type="EMBL" id="PUHZ01000014">
    <property type="protein sequence ID" value="PQO45535.1"/>
    <property type="molecule type" value="Genomic_DNA"/>
</dbReference>
<sequence length="211" mass="23231">MTTVPISQRAALIVCGGQSRRMGQAKPHLPFGDDTMLGRIVWTVSNTVAEVVLLTAKVQDLPEIDCLHSVMRDRVEQQGPAASIYDGMKSVFGWAEAVVVLGCDVPLVTEETIEFLFAELQNHDAVIPRHEGFPQPLAAVYSMNAMDKFARVLDSGNQRLLSCIEPLNTRWVDAEELSTIDPLRGILHNVNTPDAYREALSKAGLKHPLDD</sequence>
<protein>
    <recommendedName>
        <fullName evidence="8">MobA-like NTP transferase domain-containing protein</fullName>
    </recommendedName>
</protein>
<dbReference type="GO" id="GO:0046872">
    <property type="term" value="F:metal ion binding"/>
    <property type="evidence" value="ECO:0007669"/>
    <property type="project" value="UniProtKB-KW"/>
</dbReference>
<gene>
    <name evidence="9" type="ORF">C5Y93_13910</name>
</gene>
<evidence type="ECO:0000313" key="9">
    <source>
        <dbReference type="EMBL" id="PQO45535.1"/>
    </source>
</evidence>
<evidence type="ECO:0000256" key="4">
    <source>
        <dbReference type="ARBA" id="ARBA00022741"/>
    </source>
</evidence>